<keyword evidence="3" id="KW-1185">Reference proteome</keyword>
<protein>
    <submittedName>
        <fullName evidence="2">DUF3078 domain-containing protein</fullName>
    </submittedName>
</protein>
<accession>A0ABP8ZPB1</accession>
<dbReference type="EMBL" id="BAABIP010000007">
    <property type="protein sequence ID" value="GAA4760706.1"/>
    <property type="molecule type" value="Genomic_DNA"/>
</dbReference>
<organism evidence="2 3">
    <name type="scientific">Flavobacterium hankyongi</name>
    <dbReference type="NCBI Taxonomy" id="1176532"/>
    <lineage>
        <taxon>Bacteria</taxon>
        <taxon>Pseudomonadati</taxon>
        <taxon>Bacteroidota</taxon>
        <taxon>Flavobacteriia</taxon>
        <taxon>Flavobacteriales</taxon>
        <taxon>Flavobacteriaceae</taxon>
        <taxon>Flavobacterium</taxon>
    </lineage>
</organism>
<name>A0ABP8ZPB1_9FLAO</name>
<dbReference type="Pfam" id="PF11276">
    <property type="entry name" value="DUF3078"/>
    <property type="match status" value="1"/>
</dbReference>
<comment type="caution">
    <text evidence="2">The sequence shown here is derived from an EMBL/GenBank/DDBJ whole genome shotgun (WGS) entry which is preliminary data.</text>
</comment>
<dbReference type="InterPro" id="IPR021428">
    <property type="entry name" value="DUF3078"/>
</dbReference>
<evidence type="ECO:0000256" key="1">
    <source>
        <dbReference type="SAM" id="SignalP"/>
    </source>
</evidence>
<dbReference type="RefSeq" id="WP_264544123.1">
    <property type="nucleotide sequence ID" value="NZ_BAABIP010000007.1"/>
</dbReference>
<evidence type="ECO:0000313" key="3">
    <source>
        <dbReference type="Proteomes" id="UP001500141"/>
    </source>
</evidence>
<dbReference type="Proteomes" id="UP001500141">
    <property type="component" value="Unassembled WGS sequence"/>
</dbReference>
<proteinExistence type="predicted"/>
<gene>
    <name evidence="2" type="ORF">GCM10023230_07040</name>
</gene>
<feature type="signal peptide" evidence="1">
    <location>
        <begin position="1"/>
        <end position="19"/>
    </location>
</feature>
<sequence length="316" mass="35779">MKKIIITSLILFSYGLISAQVNEKALINKTAEAAEKTKDTTNMGWKKAGNFVFLFNQSAFNNEWLGGGTSNMAGNISLNYDFNYKTPNIVWDNKIFAAYGLTKLKDQETTKSDDRFEFTSLLGKKASGYWYYSAFLNFKTQMDTGFKKVAFTNDNGTPLITTDDFADTQNVTISHFFSPAYLQVGPGMLWKKSDNLKVNIAPATSRFIFVHNHFTEFGSAFGVDQGDSFRFEFGAALNGYYKFNVMENVSMENILNLYSNYLENPQNVDIDYQMNLVMKINKYLSTNLSFQAIYDDNAIGAFQIREVFGLGLNYGF</sequence>
<feature type="chain" id="PRO_5046416756" evidence="1">
    <location>
        <begin position="20"/>
        <end position="316"/>
    </location>
</feature>
<evidence type="ECO:0000313" key="2">
    <source>
        <dbReference type="EMBL" id="GAA4760706.1"/>
    </source>
</evidence>
<reference evidence="3" key="1">
    <citation type="journal article" date="2019" name="Int. J. Syst. Evol. Microbiol.">
        <title>The Global Catalogue of Microorganisms (GCM) 10K type strain sequencing project: providing services to taxonomists for standard genome sequencing and annotation.</title>
        <authorList>
            <consortium name="The Broad Institute Genomics Platform"/>
            <consortium name="The Broad Institute Genome Sequencing Center for Infectious Disease"/>
            <person name="Wu L."/>
            <person name="Ma J."/>
        </authorList>
    </citation>
    <scope>NUCLEOTIDE SEQUENCE [LARGE SCALE GENOMIC DNA]</scope>
    <source>
        <strain evidence="3">JCM 18198</strain>
    </source>
</reference>
<keyword evidence="1" id="KW-0732">Signal</keyword>